<dbReference type="GO" id="GO:0006974">
    <property type="term" value="P:DNA damage response"/>
    <property type="evidence" value="ECO:0007669"/>
    <property type="project" value="TreeGrafter"/>
</dbReference>
<accession>A0A060SYE4</accession>
<dbReference type="Pfam" id="PF25095">
    <property type="entry name" value="C2H2-zf_KIN17"/>
    <property type="match status" value="1"/>
</dbReference>
<dbReference type="SUPFAM" id="SSF57667">
    <property type="entry name" value="beta-beta-alpha zinc fingers"/>
    <property type="match status" value="1"/>
</dbReference>
<feature type="region of interest" description="Disordered" evidence="5">
    <location>
        <begin position="186"/>
        <end position="277"/>
    </location>
</feature>
<dbReference type="GO" id="GO:0008270">
    <property type="term" value="F:zinc ion binding"/>
    <property type="evidence" value="ECO:0007669"/>
    <property type="project" value="UniProtKB-KW"/>
</dbReference>
<evidence type="ECO:0000256" key="1">
    <source>
        <dbReference type="ARBA" id="ARBA00008517"/>
    </source>
</evidence>
<evidence type="ECO:0000256" key="3">
    <source>
        <dbReference type="ARBA" id="ARBA00022771"/>
    </source>
</evidence>
<dbReference type="InterPro" id="IPR019447">
    <property type="entry name" value="DNA/RNA-bd_Kin17_WH-like_dom"/>
</dbReference>
<dbReference type="GO" id="GO:0003690">
    <property type="term" value="F:double-stranded DNA binding"/>
    <property type="evidence" value="ECO:0007669"/>
    <property type="project" value="TreeGrafter"/>
</dbReference>
<protein>
    <submittedName>
        <fullName evidence="7">ARAD1C00484p</fullName>
    </submittedName>
</protein>
<evidence type="ECO:0000256" key="5">
    <source>
        <dbReference type="SAM" id="MobiDB-lite"/>
    </source>
</evidence>
<dbReference type="InterPro" id="IPR036236">
    <property type="entry name" value="Znf_C2H2_sf"/>
</dbReference>
<dbReference type="EMBL" id="HG937693">
    <property type="protein sequence ID" value="CDP33915.1"/>
    <property type="molecule type" value="Genomic_DNA"/>
</dbReference>
<feature type="compositionally biased region" description="Low complexity" evidence="5">
    <location>
        <begin position="191"/>
        <end position="201"/>
    </location>
</feature>
<keyword evidence="4" id="KW-0862">Zinc</keyword>
<evidence type="ECO:0000256" key="2">
    <source>
        <dbReference type="ARBA" id="ARBA00022723"/>
    </source>
</evidence>
<reference evidence="7" key="1">
    <citation type="submission" date="2014-02" db="EMBL/GenBank/DDBJ databases">
        <authorList>
            <person name="Genoscope - CEA"/>
        </authorList>
    </citation>
    <scope>NUCLEOTIDE SEQUENCE</scope>
    <source>
        <strain evidence="7">LS3</strain>
    </source>
</reference>
<dbReference type="AlphaFoldDB" id="A0A060SYE4"/>
<evidence type="ECO:0000256" key="4">
    <source>
        <dbReference type="ARBA" id="ARBA00022833"/>
    </source>
</evidence>
<proteinExistence type="inferred from homology"/>
<dbReference type="FunFam" id="1.10.10.2030:FF:000001">
    <property type="entry name" value="DNA/RNA-binding protein KIN17, putative"/>
    <property type="match status" value="1"/>
</dbReference>
<keyword evidence="2" id="KW-0479">Metal-binding</keyword>
<dbReference type="InterPro" id="IPR037321">
    <property type="entry name" value="KIN17-like"/>
</dbReference>
<dbReference type="PANTHER" id="PTHR12805">
    <property type="entry name" value="KIN17 KIN, ANTIGENIC DETERMINANT OF RECA PROTEIN HOMOLOG"/>
    <property type="match status" value="1"/>
</dbReference>
<dbReference type="PhylomeDB" id="A0A060SYE4"/>
<evidence type="ECO:0000313" key="7">
    <source>
        <dbReference type="EMBL" id="CDP33915.1"/>
    </source>
</evidence>
<evidence type="ECO:0000259" key="6">
    <source>
        <dbReference type="SMART" id="SM01253"/>
    </source>
</evidence>
<sequence>MAKAEVGTPKYVANQMKAKGLQRLRWYCQICEKQCRDENGFKCHVSSESHVRKALEVGEKPSKAISNYSSQFQSDFLRLLRTAHGEKKINANRFYQEYIQDKHHIHMNATRWVTLSQFVKHLGREGLVRVEESEKDGLCIAWIDNSPETLMRQEALRAKERREKGDEETSQRILEQQIKLANEQKNNELDSGASNGNGASASDHELKREGPVKLSLSAKPKAKPDTTKTVKPVKKNVFAASTSTNRVSKDPEPKPKMNAFQRIMLQEQRHKSGPSRH</sequence>
<dbReference type="Gene3D" id="1.10.10.2030">
    <property type="entry name" value="DNA/RNA-binding protein Kin17, conserved domain"/>
    <property type="match status" value="1"/>
</dbReference>
<dbReference type="InterPro" id="IPR038254">
    <property type="entry name" value="KIN17_WH-like_sf"/>
</dbReference>
<keyword evidence="3" id="KW-0863">Zinc-finger</keyword>
<name>A0A060SYE4_BLAAD</name>
<reference evidence="7" key="2">
    <citation type="submission" date="2014-06" db="EMBL/GenBank/DDBJ databases">
        <title>The complete genome of Blastobotrys (Arxula) adeninivorans LS3 - a yeast of biotechnological interest.</title>
        <authorList>
            <person name="Kunze G."/>
            <person name="Gaillardin C."/>
            <person name="Czernicka M."/>
            <person name="Durrens P."/>
            <person name="Martin T."/>
            <person name="Boer E."/>
            <person name="Gabaldon T."/>
            <person name="Cruz J."/>
            <person name="Talla E."/>
            <person name="Marck C."/>
            <person name="Goffeau A."/>
            <person name="Barbe V."/>
            <person name="Baret P."/>
            <person name="Baronian K."/>
            <person name="Beier S."/>
            <person name="Bleykasten C."/>
            <person name="Bode R."/>
            <person name="Casaregola S."/>
            <person name="Despons L."/>
            <person name="Fairhead C."/>
            <person name="Giersberg M."/>
            <person name="Gierski P."/>
            <person name="Hahnel U."/>
            <person name="Hartmann A."/>
            <person name="Jankowska D."/>
            <person name="Jubin C."/>
            <person name="Jung P."/>
            <person name="Lafontaine I."/>
            <person name="Leh-Louis V."/>
            <person name="Lemaire M."/>
            <person name="Marcet-Houben M."/>
            <person name="Mascher M."/>
            <person name="Morel G."/>
            <person name="Richard G.-F."/>
            <person name="Riechen J."/>
            <person name="Sacerdot C."/>
            <person name="Sarkar A."/>
            <person name="Savel G."/>
            <person name="Schacherer J."/>
            <person name="Sherman D."/>
            <person name="Straub M.-L."/>
            <person name="Stein N."/>
            <person name="Thierry A."/>
            <person name="Trautwein-Schult A."/>
            <person name="Westhof E."/>
            <person name="Worch S."/>
            <person name="Dujon B."/>
            <person name="Souciet J.-L."/>
            <person name="Wincker P."/>
            <person name="Scholz U."/>
            <person name="Neuveglise N."/>
        </authorList>
    </citation>
    <scope>NUCLEOTIDE SEQUENCE</scope>
    <source>
        <strain evidence="7">LS3</strain>
    </source>
</reference>
<dbReference type="GO" id="GO:0005634">
    <property type="term" value="C:nucleus"/>
    <property type="evidence" value="ECO:0007669"/>
    <property type="project" value="TreeGrafter"/>
</dbReference>
<dbReference type="GO" id="GO:0006260">
    <property type="term" value="P:DNA replication"/>
    <property type="evidence" value="ECO:0007669"/>
    <property type="project" value="TreeGrafter"/>
</dbReference>
<feature type="compositionally biased region" description="Basic and acidic residues" evidence="5">
    <location>
        <begin position="202"/>
        <end position="211"/>
    </location>
</feature>
<dbReference type="SMART" id="SM01253">
    <property type="entry name" value="Kin17_mid"/>
    <property type="match status" value="1"/>
</dbReference>
<feature type="domain" description="DNA/RNA-binding protein Kin17 WH-like" evidence="6">
    <location>
        <begin position="52"/>
        <end position="179"/>
    </location>
</feature>
<dbReference type="InterPro" id="IPR056767">
    <property type="entry name" value="C2H2-Znf_KIN17"/>
</dbReference>
<organism evidence="7">
    <name type="scientific">Blastobotrys adeninivorans</name>
    <name type="common">Yeast</name>
    <name type="synonym">Arxula adeninivorans</name>
    <dbReference type="NCBI Taxonomy" id="409370"/>
    <lineage>
        <taxon>Eukaryota</taxon>
        <taxon>Fungi</taxon>
        <taxon>Dikarya</taxon>
        <taxon>Ascomycota</taxon>
        <taxon>Saccharomycotina</taxon>
        <taxon>Dipodascomycetes</taxon>
        <taxon>Dipodascales</taxon>
        <taxon>Trichomonascaceae</taxon>
        <taxon>Blastobotrys</taxon>
    </lineage>
</organism>
<dbReference type="Pfam" id="PF10357">
    <property type="entry name" value="WH_KIN17"/>
    <property type="match status" value="1"/>
</dbReference>
<dbReference type="PANTHER" id="PTHR12805:SF0">
    <property type="entry name" value="DNA_RNA-BINDING PROTEIN KIN17"/>
    <property type="match status" value="1"/>
</dbReference>
<comment type="similarity">
    <text evidence="1">Belongs to the KIN17 family.</text>
</comment>
<gene>
    <name evidence="7" type="ORF">GNLVRS02_ARAD1C00484g</name>
</gene>